<dbReference type="Pfam" id="PF05091">
    <property type="entry name" value="eIF-3_zeta"/>
    <property type="match status" value="1"/>
</dbReference>
<accession>A0A3S5CPI4</accession>
<keyword evidence="3" id="KW-0694">RNA-binding</keyword>
<reference evidence="5" key="1">
    <citation type="submission" date="2018-11" db="EMBL/GenBank/DDBJ databases">
        <authorList>
            <consortium name="Pathogen Informatics"/>
        </authorList>
    </citation>
    <scope>NUCLEOTIDE SEQUENCE</scope>
</reference>
<keyword evidence="4" id="KW-0648">Protein biosynthesis</keyword>
<evidence type="ECO:0000256" key="1">
    <source>
        <dbReference type="ARBA" id="ARBA00022490"/>
    </source>
</evidence>
<evidence type="ECO:0000313" key="5">
    <source>
        <dbReference type="EMBL" id="VEL37648.1"/>
    </source>
</evidence>
<dbReference type="InterPro" id="IPR007783">
    <property type="entry name" value="eIF3d"/>
</dbReference>
<proteinExistence type="predicted"/>
<evidence type="ECO:0000313" key="6">
    <source>
        <dbReference type="Proteomes" id="UP000784294"/>
    </source>
</evidence>
<dbReference type="GO" id="GO:0003723">
    <property type="term" value="F:RNA binding"/>
    <property type="evidence" value="ECO:0007669"/>
    <property type="project" value="UniProtKB-KW"/>
</dbReference>
<comment type="caution">
    <text evidence="5">The sequence shown here is derived from an EMBL/GenBank/DDBJ whole genome shotgun (WGS) entry which is preliminary data.</text>
</comment>
<organism evidence="5 6">
    <name type="scientific">Protopolystoma xenopodis</name>
    <dbReference type="NCBI Taxonomy" id="117903"/>
    <lineage>
        <taxon>Eukaryota</taxon>
        <taxon>Metazoa</taxon>
        <taxon>Spiralia</taxon>
        <taxon>Lophotrochozoa</taxon>
        <taxon>Platyhelminthes</taxon>
        <taxon>Monogenea</taxon>
        <taxon>Polyopisthocotylea</taxon>
        <taxon>Polystomatidea</taxon>
        <taxon>Polystomatidae</taxon>
        <taxon>Protopolystoma</taxon>
    </lineage>
</organism>
<dbReference type="Proteomes" id="UP000784294">
    <property type="component" value="Unassembled WGS sequence"/>
</dbReference>
<dbReference type="EMBL" id="CAAALY010255581">
    <property type="protein sequence ID" value="VEL37648.1"/>
    <property type="molecule type" value="Genomic_DNA"/>
</dbReference>
<name>A0A3S5CPI4_9PLAT</name>
<evidence type="ECO:0000256" key="3">
    <source>
        <dbReference type="ARBA" id="ARBA00022884"/>
    </source>
</evidence>
<dbReference type="PANTHER" id="PTHR12399">
    <property type="entry name" value="EUKARYOTIC TRANSLATION INITIATION FACTOR 3 SUBUNIT 7"/>
    <property type="match status" value="1"/>
</dbReference>
<keyword evidence="2" id="KW-0396">Initiation factor</keyword>
<evidence type="ECO:0000256" key="2">
    <source>
        <dbReference type="ARBA" id="ARBA00022540"/>
    </source>
</evidence>
<evidence type="ECO:0000256" key="4">
    <source>
        <dbReference type="ARBA" id="ARBA00022917"/>
    </source>
</evidence>
<dbReference type="OrthoDB" id="16538at2759"/>
<dbReference type="GO" id="GO:0003743">
    <property type="term" value="F:translation initiation factor activity"/>
    <property type="evidence" value="ECO:0007669"/>
    <property type="project" value="UniProtKB-KW"/>
</dbReference>
<keyword evidence="6" id="KW-1185">Reference proteome</keyword>
<dbReference type="PANTHER" id="PTHR12399:SF0">
    <property type="entry name" value="EUKARYOTIC TRANSLATION INITIATION FACTOR 3 SUBUNIT D"/>
    <property type="match status" value="1"/>
</dbReference>
<protein>
    <submittedName>
        <fullName evidence="5">Uncharacterized protein</fullName>
    </submittedName>
</protein>
<dbReference type="AlphaFoldDB" id="A0A3S5CPI4"/>
<keyword evidence="1" id="KW-0963">Cytoplasm</keyword>
<dbReference type="GO" id="GO:0005852">
    <property type="term" value="C:eukaryotic translation initiation factor 3 complex"/>
    <property type="evidence" value="ECO:0007669"/>
    <property type="project" value="InterPro"/>
</dbReference>
<sequence>MGMQQFKPTEFATQISLNMDNALGILRCVIDFFMKQEDGKYLLLKDPNKKTVLNLEVV</sequence>
<gene>
    <name evidence="5" type="ORF">PXEA_LOCUS31088</name>
</gene>